<dbReference type="Pfam" id="PF08282">
    <property type="entry name" value="Hydrolase_3"/>
    <property type="match status" value="1"/>
</dbReference>
<sequence>EVLERLPGFTHVRLKLETGRTHQIRVQMAYAGHPVAGDPVYGPAKVITELEGQCLHARSLGFTHPVTGEWMEFTSPLPEYFTRFLTKLRRGSAPQTMEGILMVCDCDGTLLCRDDTLPEENIAAVQAFQAAGGRFTLATGRPAPMVKRFAKRLGITTPMVLLNGGMIYDPAAEKPLWYAQLPESVKPLVLKVMEDFKDAPGGVPGIEIFAPDMIYLLNWHPYMQWHLVDRYPIPFKQVSFEDVKNLPWVKLMFDCDAEYMETLADYLDKQGLDGVQLVRSDRMLYEVLPQESGKGRGVERLCRMLGQPVEKLAAMGDFDNDREMMALAAFPIAPANASPEIKSLAAYVTERDNASGAVAEGIEYIMRHRAGIF</sequence>
<protein>
    <submittedName>
        <fullName evidence="1">HAD hydrolase family protein</fullName>
    </submittedName>
</protein>
<feature type="non-terminal residue" evidence="1">
    <location>
        <position position="1"/>
    </location>
</feature>
<dbReference type="GO" id="GO:0140098">
    <property type="term" value="F:catalytic activity, acting on RNA"/>
    <property type="evidence" value="ECO:0007669"/>
    <property type="project" value="UniProtKB-ARBA"/>
</dbReference>
<accession>A0A9D1DWR7</accession>
<dbReference type="GO" id="GO:0009982">
    <property type="term" value="F:pseudouridine synthase activity"/>
    <property type="evidence" value="ECO:0007669"/>
    <property type="project" value="InterPro"/>
</dbReference>
<evidence type="ECO:0000313" key="1">
    <source>
        <dbReference type="EMBL" id="HIR60348.1"/>
    </source>
</evidence>
<dbReference type="SUPFAM" id="SSF56784">
    <property type="entry name" value="HAD-like"/>
    <property type="match status" value="1"/>
</dbReference>
<dbReference type="AlphaFoldDB" id="A0A9D1DWR7"/>
<gene>
    <name evidence="1" type="ORF">IAB37_02070</name>
</gene>
<dbReference type="CDD" id="cd02869">
    <property type="entry name" value="PseudoU_synth_RluA_like"/>
    <property type="match status" value="1"/>
</dbReference>
<dbReference type="Proteomes" id="UP000824241">
    <property type="component" value="Unassembled WGS sequence"/>
</dbReference>
<dbReference type="EMBL" id="DVHA01000070">
    <property type="protein sequence ID" value="HIR60348.1"/>
    <property type="molecule type" value="Genomic_DNA"/>
</dbReference>
<dbReference type="InterPro" id="IPR023214">
    <property type="entry name" value="HAD_sf"/>
</dbReference>
<name>A0A9D1DWR7_9FIRM</name>
<dbReference type="SUPFAM" id="SSF55120">
    <property type="entry name" value="Pseudouridine synthase"/>
    <property type="match status" value="1"/>
</dbReference>
<dbReference type="InterPro" id="IPR020103">
    <property type="entry name" value="PsdUridine_synth_cat_dom_sf"/>
</dbReference>
<dbReference type="InterPro" id="IPR036412">
    <property type="entry name" value="HAD-like_sf"/>
</dbReference>
<keyword evidence="1" id="KW-0378">Hydrolase</keyword>
<evidence type="ECO:0000313" key="2">
    <source>
        <dbReference type="Proteomes" id="UP000824241"/>
    </source>
</evidence>
<reference evidence="1" key="2">
    <citation type="journal article" date="2021" name="PeerJ">
        <title>Extensive microbial diversity within the chicken gut microbiome revealed by metagenomics and culture.</title>
        <authorList>
            <person name="Gilroy R."/>
            <person name="Ravi A."/>
            <person name="Getino M."/>
            <person name="Pursley I."/>
            <person name="Horton D.L."/>
            <person name="Alikhan N.F."/>
            <person name="Baker D."/>
            <person name="Gharbi K."/>
            <person name="Hall N."/>
            <person name="Watson M."/>
            <person name="Adriaenssens E.M."/>
            <person name="Foster-Nyarko E."/>
            <person name="Jarju S."/>
            <person name="Secka A."/>
            <person name="Antonio M."/>
            <person name="Oren A."/>
            <person name="Chaudhuri R.R."/>
            <person name="La Ragione R."/>
            <person name="Hildebrand F."/>
            <person name="Pallen M.J."/>
        </authorList>
    </citation>
    <scope>NUCLEOTIDE SEQUENCE</scope>
    <source>
        <strain evidence="1">CHK189-12415</strain>
    </source>
</reference>
<dbReference type="GO" id="GO:0006396">
    <property type="term" value="P:RNA processing"/>
    <property type="evidence" value="ECO:0007669"/>
    <property type="project" value="UniProtKB-ARBA"/>
</dbReference>
<dbReference type="GO" id="GO:0001522">
    <property type="term" value="P:pseudouridine synthesis"/>
    <property type="evidence" value="ECO:0007669"/>
    <property type="project" value="InterPro"/>
</dbReference>
<dbReference type="PANTHER" id="PTHR10000:SF8">
    <property type="entry name" value="HAD SUPERFAMILY HYDROLASE-LIKE, TYPE 3"/>
    <property type="match status" value="1"/>
</dbReference>
<dbReference type="GO" id="GO:0000287">
    <property type="term" value="F:magnesium ion binding"/>
    <property type="evidence" value="ECO:0007669"/>
    <property type="project" value="TreeGrafter"/>
</dbReference>
<dbReference type="GO" id="GO:0003723">
    <property type="term" value="F:RNA binding"/>
    <property type="evidence" value="ECO:0007669"/>
    <property type="project" value="InterPro"/>
</dbReference>
<comment type="caution">
    <text evidence="1">The sequence shown here is derived from an EMBL/GenBank/DDBJ whole genome shotgun (WGS) entry which is preliminary data.</text>
</comment>
<organism evidence="1 2">
    <name type="scientific">Candidatus Faecivivens stercoravium</name>
    <dbReference type="NCBI Taxonomy" id="2840803"/>
    <lineage>
        <taxon>Bacteria</taxon>
        <taxon>Bacillati</taxon>
        <taxon>Bacillota</taxon>
        <taxon>Clostridia</taxon>
        <taxon>Eubacteriales</taxon>
        <taxon>Oscillospiraceae</taxon>
        <taxon>Oscillospiraceae incertae sedis</taxon>
        <taxon>Candidatus Faecivivens</taxon>
    </lineage>
</organism>
<dbReference type="Gene3D" id="3.30.1240.10">
    <property type="match status" value="1"/>
</dbReference>
<dbReference type="GO" id="GO:0005829">
    <property type="term" value="C:cytosol"/>
    <property type="evidence" value="ECO:0007669"/>
    <property type="project" value="TreeGrafter"/>
</dbReference>
<dbReference type="PANTHER" id="PTHR10000">
    <property type="entry name" value="PHOSPHOSERINE PHOSPHATASE"/>
    <property type="match status" value="1"/>
</dbReference>
<reference evidence="1" key="1">
    <citation type="submission" date="2020-10" db="EMBL/GenBank/DDBJ databases">
        <authorList>
            <person name="Gilroy R."/>
        </authorList>
    </citation>
    <scope>NUCLEOTIDE SEQUENCE</scope>
    <source>
        <strain evidence="1">CHK189-12415</strain>
    </source>
</reference>
<dbReference type="InterPro" id="IPR006145">
    <property type="entry name" value="PsdUridine_synth_RsuA/RluA"/>
</dbReference>
<proteinExistence type="predicted"/>
<dbReference type="Gene3D" id="3.30.2350.10">
    <property type="entry name" value="Pseudouridine synthase"/>
    <property type="match status" value="1"/>
</dbReference>
<dbReference type="GO" id="GO:0016791">
    <property type="term" value="F:phosphatase activity"/>
    <property type="evidence" value="ECO:0007669"/>
    <property type="project" value="UniProtKB-ARBA"/>
</dbReference>
<dbReference type="Gene3D" id="3.40.50.1000">
    <property type="entry name" value="HAD superfamily/HAD-like"/>
    <property type="match status" value="1"/>
</dbReference>